<evidence type="ECO:0000256" key="6">
    <source>
        <dbReference type="ARBA" id="ARBA00022695"/>
    </source>
</evidence>
<dbReference type="InterPro" id="IPR022637">
    <property type="entry name" value="DNA_polIII_beta_cen"/>
</dbReference>
<evidence type="ECO:0000256" key="11">
    <source>
        <dbReference type="ARBA" id="ARBA00033276"/>
    </source>
</evidence>
<evidence type="ECO:0000256" key="3">
    <source>
        <dbReference type="ARBA" id="ARBA00021035"/>
    </source>
</evidence>
<sequence>MKLVTTANDLRAALATVKPAVTKWATIPILQTVLFDGAKVAATDLDMTIETKVAASEARGRACISFRPLAALCRHLPADEVITIEAKGTTATIRFSSGIYNLPSLPADDFSTMAGPEAEAKPLDGEAFAKALRFVAPFIYGEDIRYYLRGVCLSADRDENFGLFATDGHRLAFHPLEYPADWQGMIVPHYAVAALLKMPPVKTAAMRGAKARFDCGSVTLTTKLIDGTFPDWRRVVPAIEPGAPAISLDVAETSAALRRIGMARKDRGVPLTIAADRRGVVAQMGGEYSEAQAVERLTRARCDADATAVTSFNPAYLRDILGVHRGAETVRLWPSHDGPMIVQQGEADAFAVLMPMRGGDDARATAALEEWAPEAAPLREAAE</sequence>
<evidence type="ECO:0000256" key="9">
    <source>
        <dbReference type="ARBA" id="ARBA00023125"/>
    </source>
</evidence>
<evidence type="ECO:0000256" key="5">
    <source>
        <dbReference type="ARBA" id="ARBA00022679"/>
    </source>
</evidence>
<dbReference type="GO" id="GO:0009360">
    <property type="term" value="C:DNA polymerase III complex"/>
    <property type="evidence" value="ECO:0007669"/>
    <property type="project" value="InterPro"/>
</dbReference>
<comment type="similarity">
    <text evidence="2">Belongs to the beta sliding clamp family.</text>
</comment>
<evidence type="ECO:0000256" key="10">
    <source>
        <dbReference type="ARBA" id="ARBA00030988"/>
    </source>
</evidence>
<proteinExistence type="inferred from homology"/>
<comment type="subcellular location">
    <subcellularLocation>
        <location evidence="1">Cytoplasm</location>
    </subcellularLocation>
</comment>
<dbReference type="AlphaFoldDB" id="A0A9X1T4W5"/>
<dbReference type="InterPro" id="IPR022634">
    <property type="entry name" value="DNA_polIII_beta_N"/>
</dbReference>
<dbReference type="Gene3D" id="3.70.10.10">
    <property type="match status" value="1"/>
</dbReference>
<keyword evidence="15" id="KW-1185">Reference proteome</keyword>
<keyword evidence="5" id="KW-0808">Transferase</keyword>
<keyword evidence="7" id="KW-0235">DNA replication</keyword>
<dbReference type="Pfam" id="PF02767">
    <property type="entry name" value="DNA_pol3_beta_2"/>
    <property type="match status" value="1"/>
</dbReference>
<keyword evidence="4" id="KW-0963">Cytoplasm</keyword>
<feature type="domain" description="DNA polymerase III beta sliding clamp N-terminal" evidence="12">
    <location>
        <begin position="1"/>
        <end position="113"/>
    </location>
</feature>
<dbReference type="PANTHER" id="PTHR30478:SF0">
    <property type="entry name" value="BETA SLIDING CLAMP"/>
    <property type="match status" value="1"/>
</dbReference>
<feature type="domain" description="DNA polymerase III beta sliding clamp central" evidence="13">
    <location>
        <begin position="124"/>
        <end position="231"/>
    </location>
</feature>
<keyword evidence="9" id="KW-0238">DNA-binding</keyword>
<name>A0A9X1T4W5_9HYPH</name>
<dbReference type="InterPro" id="IPR001001">
    <property type="entry name" value="DNA_polIII_beta"/>
</dbReference>
<comment type="caution">
    <text evidence="14">The sequence shown here is derived from an EMBL/GenBank/DDBJ whole genome shotgun (WGS) entry which is preliminary data.</text>
</comment>
<dbReference type="GO" id="GO:0003677">
    <property type="term" value="F:DNA binding"/>
    <property type="evidence" value="ECO:0007669"/>
    <property type="project" value="UniProtKB-KW"/>
</dbReference>
<accession>A0A9X1T4W5</accession>
<dbReference type="PANTHER" id="PTHR30478">
    <property type="entry name" value="DNA POLYMERASE III SUBUNIT BETA"/>
    <property type="match status" value="1"/>
</dbReference>
<protein>
    <recommendedName>
        <fullName evidence="3">Beta sliding clamp</fullName>
    </recommendedName>
    <alternativeName>
        <fullName evidence="11">Beta-clamp processivity factor</fullName>
    </alternativeName>
    <alternativeName>
        <fullName evidence="10">DNA polymerase III beta sliding clamp subunit</fullName>
    </alternativeName>
</protein>
<keyword evidence="8" id="KW-0239">DNA-directed DNA polymerase</keyword>
<keyword evidence="6" id="KW-0548">Nucleotidyltransferase</keyword>
<evidence type="ECO:0000256" key="8">
    <source>
        <dbReference type="ARBA" id="ARBA00022932"/>
    </source>
</evidence>
<evidence type="ECO:0000259" key="13">
    <source>
        <dbReference type="Pfam" id="PF02767"/>
    </source>
</evidence>
<evidence type="ECO:0000256" key="1">
    <source>
        <dbReference type="ARBA" id="ARBA00004496"/>
    </source>
</evidence>
<dbReference type="GO" id="GO:0008408">
    <property type="term" value="F:3'-5' exonuclease activity"/>
    <property type="evidence" value="ECO:0007669"/>
    <property type="project" value="InterPro"/>
</dbReference>
<evidence type="ECO:0000256" key="2">
    <source>
        <dbReference type="ARBA" id="ARBA00010752"/>
    </source>
</evidence>
<organism evidence="14 15">
    <name type="scientific">Jiella avicenniae</name>
    <dbReference type="NCBI Taxonomy" id="2907202"/>
    <lineage>
        <taxon>Bacteria</taxon>
        <taxon>Pseudomonadati</taxon>
        <taxon>Pseudomonadota</taxon>
        <taxon>Alphaproteobacteria</taxon>
        <taxon>Hyphomicrobiales</taxon>
        <taxon>Aurantimonadaceae</taxon>
        <taxon>Jiella</taxon>
    </lineage>
</organism>
<reference evidence="14" key="1">
    <citation type="submission" date="2022-01" db="EMBL/GenBank/DDBJ databases">
        <title>Jiella avicenniae sp. nov., a novel endophytic bacterium isolated from bark of Avicennia marina.</title>
        <authorList>
            <person name="Tuo L."/>
        </authorList>
    </citation>
    <scope>NUCLEOTIDE SEQUENCE</scope>
    <source>
        <strain evidence="14">CBK1P-4</strain>
    </source>
</reference>
<evidence type="ECO:0000256" key="4">
    <source>
        <dbReference type="ARBA" id="ARBA00022490"/>
    </source>
</evidence>
<evidence type="ECO:0000259" key="12">
    <source>
        <dbReference type="Pfam" id="PF00712"/>
    </source>
</evidence>
<dbReference type="Gene3D" id="3.10.150.10">
    <property type="entry name" value="DNA Polymerase III, subunit A, domain 2"/>
    <property type="match status" value="1"/>
</dbReference>
<dbReference type="InterPro" id="IPR046938">
    <property type="entry name" value="DNA_clamp_sf"/>
</dbReference>
<evidence type="ECO:0000313" key="15">
    <source>
        <dbReference type="Proteomes" id="UP001139035"/>
    </source>
</evidence>
<evidence type="ECO:0000313" key="14">
    <source>
        <dbReference type="EMBL" id="MCE7028452.1"/>
    </source>
</evidence>
<dbReference type="EMBL" id="JAJUWU010000009">
    <property type="protein sequence ID" value="MCE7028452.1"/>
    <property type="molecule type" value="Genomic_DNA"/>
</dbReference>
<dbReference type="SMART" id="SM00480">
    <property type="entry name" value="POL3Bc"/>
    <property type="match status" value="1"/>
</dbReference>
<dbReference type="Pfam" id="PF00712">
    <property type="entry name" value="DNA_pol3_beta"/>
    <property type="match status" value="1"/>
</dbReference>
<dbReference type="CDD" id="cd00140">
    <property type="entry name" value="beta_clamp"/>
    <property type="match status" value="1"/>
</dbReference>
<dbReference type="SUPFAM" id="SSF55979">
    <property type="entry name" value="DNA clamp"/>
    <property type="match status" value="3"/>
</dbReference>
<evidence type="ECO:0000256" key="7">
    <source>
        <dbReference type="ARBA" id="ARBA00022705"/>
    </source>
</evidence>
<dbReference type="GO" id="GO:0006271">
    <property type="term" value="P:DNA strand elongation involved in DNA replication"/>
    <property type="evidence" value="ECO:0007669"/>
    <property type="project" value="TreeGrafter"/>
</dbReference>
<dbReference type="Proteomes" id="UP001139035">
    <property type="component" value="Unassembled WGS sequence"/>
</dbReference>
<dbReference type="RefSeq" id="WP_233719610.1">
    <property type="nucleotide sequence ID" value="NZ_JAJUWU010000009.1"/>
</dbReference>
<gene>
    <name evidence="14" type="ORF">LZD57_10670</name>
</gene>
<dbReference type="GO" id="GO:0005737">
    <property type="term" value="C:cytoplasm"/>
    <property type="evidence" value="ECO:0007669"/>
    <property type="project" value="UniProtKB-SubCell"/>
</dbReference>
<dbReference type="GO" id="GO:0003887">
    <property type="term" value="F:DNA-directed DNA polymerase activity"/>
    <property type="evidence" value="ECO:0007669"/>
    <property type="project" value="UniProtKB-KW"/>
</dbReference>